<proteinExistence type="predicted"/>
<dbReference type="InterPro" id="IPR010982">
    <property type="entry name" value="Lambda_DNA-bd_dom_sf"/>
</dbReference>
<dbReference type="PANTHER" id="PTHR37038:SF14">
    <property type="entry name" value="TRANSCRIPTIONAL ACTIVATOR"/>
    <property type="match status" value="1"/>
</dbReference>
<dbReference type="SMART" id="SM00028">
    <property type="entry name" value="TPR"/>
    <property type="match status" value="2"/>
</dbReference>
<evidence type="ECO:0000313" key="3">
    <source>
        <dbReference type="EMBL" id="SHH82741.1"/>
    </source>
</evidence>
<dbReference type="AlphaFoldDB" id="A0A1M5W5L8"/>
<gene>
    <name evidence="3" type="ORF">SAMN02745196_01565</name>
</gene>
<evidence type="ECO:0000259" key="2">
    <source>
        <dbReference type="PROSITE" id="PS50943"/>
    </source>
</evidence>
<protein>
    <submittedName>
        <fullName evidence="3">DNA-binding transcriptional regulator, XRE-family HTH domain</fullName>
    </submittedName>
</protein>
<evidence type="ECO:0000256" key="1">
    <source>
        <dbReference type="PROSITE-ProRule" id="PRU00339"/>
    </source>
</evidence>
<dbReference type="InterPro" id="IPR053163">
    <property type="entry name" value="HTH-type_regulator_Rgg"/>
</dbReference>
<dbReference type="STRING" id="1121306.SAMN02745196_01565"/>
<dbReference type="SUPFAM" id="SSF47413">
    <property type="entry name" value="lambda repressor-like DNA-binding domains"/>
    <property type="match status" value="1"/>
</dbReference>
<dbReference type="InterPro" id="IPR019734">
    <property type="entry name" value="TPR_rpt"/>
</dbReference>
<dbReference type="SMART" id="SM00530">
    <property type="entry name" value="HTH_XRE"/>
    <property type="match status" value="1"/>
</dbReference>
<feature type="repeat" description="TPR" evidence="1">
    <location>
        <begin position="240"/>
        <end position="273"/>
    </location>
</feature>
<organism evidence="3 4">
    <name type="scientific">Clostridium collagenovorans DSM 3089</name>
    <dbReference type="NCBI Taxonomy" id="1121306"/>
    <lineage>
        <taxon>Bacteria</taxon>
        <taxon>Bacillati</taxon>
        <taxon>Bacillota</taxon>
        <taxon>Clostridia</taxon>
        <taxon>Eubacteriales</taxon>
        <taxon>Clostridiaceae</taxon>
        <taxon>Clostridium</taxon>
    </lineage>
</organism>
<name>A0A1M5W5L8_9CLOT</name>
<dbReference type="Gene3D" id="1.25.40.10">
    <property type="entry name" value="Tetratricopeptide repeat domain"/>
    <property type="match status" value="1"/>
</dbReference>
<dbReference type="InterPro" id="IPR011990">
    <property type="entry name" value="TPR-like_helical_dom_sf"/>
</dbReference>
<dbReference type="SUPFAM" id="SSF48452">
    <property type="entry name" value="TPR-like"/>
    <property type="match status" value="2"/>
</dbReference>
<accession>A0A1M5W5L8</accession>
<dbReference type="Pfam" id="PF01381">
    <property type="entry name" value="HTH_3"/>
    <property type="match status" value="1"/>
</dbReference>
<sequence>MILLGNKIKQLRLDRNLTQSDVCNEILNRSILSKIENGKSYPSIPQLQHLAKIFNVPIVSFFDNNSLNTTINNPKDLGCDFDIGQFFKENDYFRIVKYVEYNKKSFIDILDGNKYFYYGMSLFSIDRHMDALKPLKRYLNFYKNSDEEFKKKYALYVVECLNSLCKIVLINNNSEKATKYLILAKNYIYKYNLINTRSSAIIHCNLGSIYYRNLKYTETINLLESFLDTPRDTIYVDVFATLNFNLSISYYNLNDYDKAIVYLKRCLNLSQYHGNLYKDYVLYCTHSTFLIHSKKFDESINMLTYLKYQFKHDPIAYNNLLAQEILTYFISEDYTKCLKVCNEINLNKLTKAGKIDYYFIKGWITDDLDLLKRCENYFINKSYYKDLIALYDKLYKITKNPIYKDHIHSYKDKSFSKNIFA</sequence>
<keyword evidence="4" id="KW-1185">Reference proteome</keyword>
<reference evidence="3 4" key="1">
    <citation type="submission" date="2016-11" db="EMBL/GenBank/DDBJ databases">
        <authorList>
            <person name="Jaros S."/>
            <person name="Januszkiewicz K."/>
            <person name="Wedrychowicz H."/>
        </authorList>
    </citation>
    <scope>NUCLEOTIDE SEQUENCE [LARGE SCALE GENOMIC DNA]</scope>
    <source>
        <strain evidence="3 4">DSM 3089</strain>
    </source>
</reference>
<dbReference type="Proteomes" id="UP000184526">
    <property type="component" value="Unassembled WGS sequence"/>
</dbReference>
<dbReference type="InterPro" id="IPR001387">
    <property type="entry name" value="Cro/C1-type_HTH"/>
</dbReference>
<dbReference type="GO" id="GO:0003677">
    <property type="term" value="F:DNA binding"/>
    <property type="evidence" value="ECO:0007669"/>
    <property type="project" value="UniProtKB-KW"/>
</dbReference>
<dbReference type="PANTHER" id="PTHR37038">
    <property type="entry name" value="TRANSCRIPTIONAL REGULATOR-RELATED"/>
    <property type="match status" value="1"/>
</dbReference>
<evidence type="ECO:0000313" key="4">
    <source>
        <dbReference type="Proteomes" id="UP000184526"/>
    </source>
</evidence>
<dbReference type="Gene3D" id="1.10.260.40">
    <property type="entry name" value="lambda repressor-like DNA-binding domains"/>
    <property type="match status" value="1"/>
</dbReference>
<keyword evidence="1" id="KW-0802">TPR repeat</keyword>
<dbReference type="OrthoDB" id="290878at2"/>
<dbReference type="PROSITE" id="PS50005">
    <property type="entry name" value="TPR"/>
    <property type="match status" value="1"/>
</dbReference>
<dbReference type="PROSITE" id="PS50943">
    <property type="entry name" value="HTH_CROC1"/>
    <property type="match status" value="1"/>
</dbReference>
<dbReference type="EMBL" id="FQXP01000005">
    <property type="protein sequence ID" value="SHH82741.1"/>
    <property type="molecule type" value="Genomic_DNA"/>
</dbReference>
<dbReference type="CDD" id="cd00093">
    <property type="entry name" value="HTH_XRE"/>
    <property type="match status" value="1"/>
</dbReference>
<keyword evidence="3" id="KW-0238">DNA-binding</keyword>
<feature type="domain" description="HTH cro/C1-type" evidence="2">
    <location>
        <begin position="8"/>
        <end position="61"/>
    </location>
</feature>
<dbReference type="RefSeq" id="WP_072831462.1">
    <property type="nucleotide sequence ID" value="NZ_FQXP01000005.1"/>
</dbReference>